<feature type="region of interest" description="Disordered" evidence="1">
    <location>
        <begin position="50"/>
        <end position="92"/>
    </location>
</feature>
<evidence type="ECO:0000313" key="2">
    <source>
        <dbReference type="Proteomes" id="UP000887572"/>
    </source>
</evidence>
<dbReference type="WBParaSite" id="Gr19_v10_g10814.t1">
    <property type="protein sequence ID" value="Gr19_v10_g10814.t1"/>
    <property type="gene ID" value="Gr19_v10_g10814"/>
</dbReference>
<accession>A0A914GRV0</accession>
<evidence type="ECO:0000256" key="1">
    <source>
        <dbReference type="SAM" id="MobiDB-lite"/>
    </source>
</evidence>
<keyword evidence="2" id="KW-1185">Reference proteome</keyword>
<organism evidence="2 3">
    <name type="scientific">Globodera rostochiensis</name>
    <name type="common">Golden nematode worm</name>
    <name type="synonym">Heterodera rostochiensis</name>
    <dbReference type="NCBI Taxonomy" id="31243"/>
    <lineage>
        <taxon>Eukaryota</taxon>
        <taxon>Metazoa</taxon>
        <taxon>Ecdysozoa</taxon>
        <taxon>Nematoda</taxon>
        <taxon>Chromadorea</taxon>
        <taxon>Rhabditida</taxon>
        <taxon>Tylenchina</taxon>
        <taxon>Tylenchomorpha</taxon>
        <taxon>Tylenchoidea</taxon>
        <taxon>Heteroderidae</taxon>
        <taxon>Heteroderinae</taxon>
        <taxon>Globodera</taxon>
    </lineage>
</organism>
<protein>
    <submittedName>
        <fullName evidence="3">Uncharacterized protein</fullName>
    </submittedName>
</protein>
<name>A0A914GRV0_GLORO</name>
<evidence type="ECO:0000313" key="3">
    <source>
        <dbReference type="WBParaSite" id="Gr19_v10_g10814.t1"/>
    </source>
</evidence>
<proteinExistence type="predicted"/>
<reference evidence="3" key="1">
    <citation type="submission" date="2022-11" db="UniProtKB">
        <authorList>
            <consortium name="WormBaseParasite"/>
        </authorList>
    </citation>
    <scope>IDENTIFICATION</scope>
</reference>
<dbReference type="Proteomes" id="UP000887572">
    <property type="component" value="Unplaced"/>
</dbReference>
<dbReference type="AlphaFoldDB" id="A0A914GRV0"/>
<feature type="compositionally biased region" description="Acidic residues" evidence="1">
    <location>
        <begin position="74"/>
        <end position="83"/>
    </location>
</feature>
<sequence>MTEVPKIKVEPHEEQFDGRWQDENALKRIVKVEHETHYRAVKVEGTVKIKHESTDDLDQDNSTKHLSDQNNSTDQDESFDEQQNESNEFGKT</sequence>